<organism evidence="1 2">
    <name type="scientific">Lapidilactobacillus concavus DSM 17758</name>
    <dbReference type="NCBI Taxonomy" id="1423735"/>
    <lineage>
        <taxon>Bacteria</taxon>
        <taxon>Bacillati</taxon>
        <taxon>Bacillota</taxon>
        <taxon>Bacilli</taxon>
        <taxon>Lactobacillales</taxon>
        <taxon>Lactobacillaceae</taxon>
        <taxon>Lapidilactobacillus</taxon>
    </lineage>
</organism>
<keyword evidence="2" id="KW-1185">Reference proteome</keyword>
<name>A0A0R1VY99_9LACO</name>
<dbReference type="PATRIC" id="fig|1423735.3.peg.742"/>
<protein>
    <submittedName>
        <fullName evidence="1">Uncharacterized protein</fullName>
    </submittedName>
</protein>
<dbReference type="EMBL" id="AZFX01000094">
    <property type="protein sequence ID" value="KRM08035.1"/>
    <property type="molecule type" value="Genomic_DNA"/>
</dbReference>
<dbReference type="AlphaFoldDB" id="A0A0R1VY99"/>
<proteinExistence type="predicted"/>
<comment type="caution">
    <text evidence="1">The sequence shown here is derived from an EMBL/GenBank/DDBJ whole genome shotgun (WGS) entry which is preliminary data.</text>
</comment>
<sequence length="56" mass="6538">MGMIAVTVVLADERVQHVSELTARVKMKTLKNKGFIFRRKLLFEVEREARRVAVEH</sequence>
<gene>
    <name evidence="1" type="ORF">FC15_GL000709</name>
</gene>
<evidence type="ECO:0000313" key="1">
    <source>
        <dbReference type="EMBL" id="KRM08035.1"/>
    </source>
</evidence>
<evidence type="ECO:0000313" key="2">
    <source>
        <dbReference type="Proteomes" id="UP000051315"/>
    </source>
</evidence>
<dbReference type="RefSeq" id="WP_157051258.1">
    <property type="nucleotide sequence ID" value="NZ_AZFX01000094.1"/>
</dbReference>
<accession>A0A0R1VY99</accession>
<dbReference type="Proteomes" id="UP000051315">
    <property type="component" value="Unassembled WGS sequence"/>
</dbReference>
<reference evidence="1 2" key="1">
    <citation type="journal article" date="2015" name="Genome Announc.">
        <title>Expanding the biotechnology potential of lactobacilli through comparative genomics of 213 strains and associated genera.</title>
        <authorList>
            <person name="Sun Z."/>
            <person name="Harris H.M."/>
            <person name="McCann A."/>
            <person name="Guo C."/>
            <person name="Argimon S."/>
            <person name="Zhang W."/>
            <person name="Yang X."/>
            <person name="Jeffery I.B."/>
            <person name="Cooney J.C."/>
            <person name="Kagawa T.F."/>
            <person name="Liu W."/>
            <person name="Song Y."/>
            <person name="Salvetti E."/>
            <person name="Wrobel A."/>
            <person name="Rasinkangas P."/>
            <person name="Parkhill J."/>
            <person name="Rea M.C."/>
            <person name="O'Sullivan O."/>
            <person name="Ritari J."/>
            <person name="Douillard F.P."/>
            <person name="Paul Ross R."/>
            <person name="Yang R."/>
            <person name="Briner A.E."/>
            <person name="Felis G.E."/>
            <person name="de Vos W.M."/>
            <person name="Barrangou R."/>
            <person name="Klaenhammer T.R."/>
            <person name="Caufield P.W."/>
            <person name="Cui Y."/>
            <person name="Zhang H."/>
            <person name="O'Toole P.W."/>
        </authorList>
    </citation>
    <scope>NUCLEOTIDE SEQUENCE [LARGE SCALE GENOMIC DNA]</scope>
    <source>
        <strain evidence="1 2">DSM 17758</strain>
    </source>
</reference>